<gene>
    <name evidence="3" type="ORF">CTI12_AA292440</name>
</gene>
<accession>A0A2U1N975</accession>
<dbReference type="InterPro" id="IPR046960">
    <property type="entry name" value="PPR_At4g14850-like_plant"/>
</dbReference>
<keyword evidence="4" id="KW-1185">Reference proteome</keyword>
<dbReference type="EMBL" id="PKPP01003311">
    <property type="protein sequence ID" value="PWA70054.1"/>
    <property type="molecule type" value="Genomic_DNA"/>
</dbReference>
<protein>
    <submittedName>
        <fullName evidence="3">Tetratricopeptide-like helical domain-containing protein</fullName>
    </submittedName>
</protein>
<dbReference type="NCBIfam" id="TIGR00756">
    <property type="entry name" value="PPR"/>
    <property type="match status" value="5"/>
</dbReference>
<dbReference type="Pfam" id="PF13041">
    <property type="entry name" value="PPR_2"/>
    <property type="match status" value="1"/>
</dbReference>
<dbReference type="Gene3D" id="1.25.40.10">
    <property type="entry name" value="Tetratricopeptide repeat domain"/>
    <property type="match status" value="7"/>
</dbReference>
<dbReference type="InterPro" id="IPR046848">
    <property type="entry name" value="E_motif"/>
</dbReference>
<evidence type="ECO:0000256" key="2">
    <source>
        <dbReference type="PROSITE-ProRule" id="PRU00708"/>
    </source>
</evidence>
<dbReference type="InterPro" id="IPR011990">
    <property type="entry name" value="TPR-like_helical_dom_sf"/>
</dbReference>
<dbReference type="GO" id="GO:0009451">
    <property type="term" value="P:RNA modification"/>
    <property type="evidence" value="ECO:0007669"/>
    <property type="project" value="InterPro"/>
</dbReference>
<dbReference type="PROSITE" id="PS51375">
    <property type="entry name" value="PPR"/>
    <property type="match status" value="6"/>
</dbReference>
<evidence type="ECO:0000256" key="1">
    <source>
        <dbReference type="ARBA" id="ARBA00022737"/>
    </source>
</evidence>
<dbReference type="PANTHER" id="PTHR47926:SF452">
    <property type="entry name" value="PENTATRICOPEPTIDE REPEAT-CONTAINING PROTEIN"/>
    <property type="match status" value="1"/>
</dbReference>
<keyword evidence="1" id="KW-0677">Repeat</keyword>
<comment type="caution">
    <text evidence="3">The sequence shown here is derived from an EMBL/GenBank/DDBJ whole genome shotgun (WGS) entry which is preliminary data.</text>
</comment>
<dbReference type="Pfam" id="PF01535">
    <property type="entry name" value="PPR"/>
    <property type="match status" value="7"/>
</dbReference>
<dbReference type="GO" id="GO:0003729">
    <property type="term" value="F:mRNA binding"/>
    <property type="evidence" value="ECO:0007669"/>
    <property type="project" value="UniProtKB-ARBA"/>
</dbReference>
<dbReference type="Pfam" id="PF20431">
    <property type="entry name" value="E_motif"/>
    <property type="match status" value="1"/>
</dbReference>
<feature type="repeat" description="PPR" evidence="2">
    <location>
        <begin position="1028"/>
        <end position="1065"/>
    </location>
</feature>
<feature type="repeat" description="PPR" evidence="2">
    <location>
        <begin position="927"/>
        <end position="961"/>
    </location>
</feature>
<dbReference type="Pfam" id="PF05904">
    <property type="entry name" value="DUF863"/>
    <property type="match status" value="1"/>
</dbReference>
<dbReference type="OrthoDB" id="308440at2759"/>
<feature type="repeat" description="PPR" evidence="2">
    <location>
        <begin position="1335"/>
        <end position="1369"/>
    </location>
</feature>
<feature type="repeat" description="PPR" evidence="2">
    <location>
        <begin position="750"/>
        <end position="784"/>
    </location>
</feature>
<proteinExistence type="predicted"/>
<name>A0A2U1N975_ARTAN</name>
<evidence type="ECO:0000313" key="4">
    <source>
        <dbReference type="Proteomes" id="UP000245207"/>
    </source>
</evidence>
<feature type="repeat" description="PPR" evidence="2">
    <location>
        <begin position="1438"/>
        <end position="1472"/>
    </location>
</feature>
<feature type="repeat" description="PPR" evidence="2">
    <location>
        <begin position="1234"/>
        <end position="1268"/>
    </location>
</feature>
<dbReference type="Proteomes" id="UP000245207">
    <property type="component" value="Unassembled WGS sequence"/>
</dbReference>
<sequence>MATKVQPKTYFPSSMMDLNNGLCNGMWDLYRNGMTSVSERSQCYDPFLMRQQMDGCMGYSKEQMKQTILKQDSIFRHQVQELHRLYKRQRDLMNGLTRKEHCKVTMLDEAPKSNHFLRMATKVQSKTCFSSSMMDLNNGLCNGMWDLYRNGMTSVSERSQCYDPFLMRQQMDGCMGYSKEQMKQTILKQDSIFRHQVQELHRLYKRQRDLMNGLTRKEHCKVTMLDEAPKSSHFLSQVLSQKVIDLELPAGVDRDNVGKQPVQNVHSLADLNEPIKAEEASFAASIISNNSGQYATKNSIFSHQSNLLQVEPKKSLEHLSRKRTLFGIELSESSHSPSFDSSQSSSWDLNSSTPNYNRWIGLSDTARKIPEVFSSNKRVISSSRFMTSSHQNGVIDGKKNHENLEKQLPHWLMATKGKETTLYQMNLDSLQHHSQQFFKKAETTKDTNGPKVTKILGVPIIDVPSNSKDSVKESVKSNHVSELRHHIDLNLTFDEEEDPSSTSYIPEAVVKIATMEIDLEAPAALEPEIDDAHEELVKAAAEAIISISSFEEPQAADTLLMWFAEVIESGESTDNNSLKVNSKDSIPHGMDYFEYMTLNLQEIEEENICYAPMILEEKEEEECLLKKRATRKGQGKRGRQKKDFQRDVLPGIVSLSRREVTEDLQTFEEAFTGIGVSWQSSFSKRKAAEKLASSLDKCNNINTLKKLHACILIHGLDTNNFLSSKLLTTYAFFGLLTESKPAFYKIISNNLTLWNSVLIGYFKAGEFSQVLRVFKDLKEKKIGINGCAFMFSLKSCVELCRVEYGKCVHGDVVKFGLNSDRFVGSALIGFYAVCGGMVDARKVFEEVAERDVVAYTSLISGYAGVEKLASSLDKCNNINTLKKLHACILIHGLDTNTFLSSKLLTTYAFFGLLTESKPAFYKIISKNLTLWNSILIGYFKSGEFSQVLRVFKDLKEKRIGINGCAFMFSLKSCVELCRVEYGKCVHVDVLKYGLNSDRFVGSALIGFYAVCEGMVDARKVFEEINERDVVAYTSLISGYAGVGDCRGAYEAFDVVKVMVSDGMEPNRVTLVSLLQVVGKLRVLDYGEVIHAYAIRRGIGCRDEVFETSLMDMYVKCGAPNRANAVFGQMSTKTNACWNVLIAGHLKSCQPFEALNLFSLMAKEGHKFDLIALANGILSCATLGLLRVGKSIHGYMFRYGVQLDLVAKTALIDMYSKCDSCSKARVIFDTIKDKDVISFNVMMAGYLQNGHSHEVIEAFHNMRRLCLTENEATILTVVSAFSDLKDIRLGRSIHGYVITHGFESKTDIANQVMYLYVKCEYIDHARQLFDKIKHKDLVSWTSMMMGYETLGHANEAIILFQTMMKSEQEMNPDSVILTCLLQAFSQLGRLSKIKEIHCHVIRVLMENEITIMNSLLTTYSKCGMYKTARDLFGQMGTRCLASWNTMIAASGMHGDCYGALELINQMKKENIVPDEVTFMSALSSCSHAGLVDVGLNLFRMMKDEYGLLPSEEHYSCMVDLLGRAGQLDEAFDFLKCLPPALSGSALGALVAACRVHGNNEMGEALGRWLLDFDPKNSSSYGLVSNIYAESEKWNEAAHIRASAKQRGLRTTTGCSLIEIDRNNGITYLINVVIVVRILVIKP</sequence>
<dbReference type="Pfam" id="PF13812">
    <property type="entry name" value="PPR_3"/>
    <property type="match status" value="1"/>
</dbReference>
<dbReference type="FunFam" id="1.25.40.10:FF:000090">
    <property type="entry name" value="Pentatricopeptide repeat-containing protein, chloroplastic"/>
    <property type="match status" value="1"/>
</dbReference>
<dbReference type="InterPro" id="IPR002885">
    <property type="entry name" value="PPR_rpt"/>
</dbReference>
<dbReference type="InterPro" id="IPR008581">
    <property type="entry name" value="DUF863_pln"/>
</dbReference>
<dbReference type="FunFam" id="1.25.40.10:FF:000073">
    <property type="entry name" value="Pentatricopeptide repeat-containing protein chloroplastic"/>
    <property type="match status" value="2"/>
</dbReference>
<reference evidence="3 4" key="1">
    <citation type="journal article" date="2018" name="Mol. Plant">
        <title>The genome of Artemisia annua provides insight into the evolution of Asteraceae family and artemisinin biosynthesis.</title>
        <authorList>
            <person name="Shen Q."/>
            <person name="Zhang L."/>
            <person name="Liao Z."/>
            <person name="Wang S."/>
            <person name="Yan T."/>
            <person name="Shi P."/>
            <person name="Liu M."/>
            <person name="Fu X."/>
            <person name="Pan Q."/>
            <person name="Wang Y."/>
            <person name="Lv Z."/>
            <person name="Lu X."/>
            <person name="Zhang F."/>
            <person name="Jiang W."/>
            <person name="Ma Y."/>
            <person name="Chen M."/>
            <person name="Hao X."/>
            <person name="Li L."/>
            <person name="Tang Y."/>
            <person name="Lv G."/>
            <person name="Zhou Y."/>
            <person name="Sun X."/>
            <person name="Brodelius P.E."/>
            <person name="Rose J.K.C."/>
            <person name="Tang K."/>
        </authorList>
    </citation>
    <scope>NUCLEOTIDE SEQUENCE [LARGE SCALE GENOMIC DNA]</scope>
    <source>
        <strain evidence="4">cv. Huhao1</strain>
        <tissue evidence="3">Leaf</tissue>
    </source>
</reference>
<evidence type="ECO:0000313" key="3">
    <source>
        <dbReference type="EMBL" id="PWA70054.1"/>
    </source>
</evidence>
<organism evidence="3 4">
    <name type="scientific">Artemisia annua</name>
    <name type="common">Sweet wormwood</name>
    <dbReference type="NCBI Taxonomy" id="35608"/>
    <lineage>
        <taxon>Eukaryota</taxon>
        <taxon>Viridiplantae</taxon>
        <taxon>Streptophyta</taxon>
        <taxon>Embryophyta</taxon>
        <taxon>Tracheophyta</taxon>
        <taxon>Spermatophyta</taxon>
        <taxon>Magnoliopsida</taxon>
        <taxon>eudicotyledons</taxon>
        <taxon>Gunneridae</taxon>
        <taxon>Pentapetalae</taxon>
        <taxon>asterids</taxon>
        <taxon>campanulids</taxon>
        <taxon>Asterales</taxon>
        <taxon>Asteraceae</taxon>
        <taxon>Asteroideae</taxon>
        <taxon>Anthemideae</taxon>
        <taxon>Artemisiinae</taxon>
        <taxon>Artemisia</taxon>
    </lineage>
</organism>
<dbReference type="PANTHER" id="PTHR47926">
    <property type="entry name" value="PENTATRICOPEPTIDE REPEAT-CONTAINING PROTEIN"/>
    <property type="match status" value="1"/>
</dbReference>
<dbReference type="STRING" id="35608.A0A2U1N975"/>